<proteinExistence type="predicted"/>
<keyword evidence="3" id="KW-1185">Reference proteome</keyword>
<dbReference type="Proteomes" id="UP000095743">
    <property type="component" value="Chromosome"/>
</dbReference>
<sequence length="161" mass="18579">MGKIKGILKNCRGDTFVFILILVFFILTLSAILIEYFRMESLYQQVEYVLQRGVNSSVEYAMRDEYRRDGYALLDTEAAEEKLYEYLHESMGLDSEMNKYAGEEWNYRLEIQSIHATESPPRLTLDGEIKTRSIFSFLTGEVQLPFSISSVNTRITEGGSE</sequence>
<evidence type="ECO:0000313" key="2">
    <source>
        <dbReference type="EMBL" id="AOT68761.1"/>
    </source>
</evidence>
<dbReference type="EMBL" id="CP017269">
    <property type="protein sequence ID" value="AOT68761.1"/>
    <property type="molecule type" value="Genomic_DNA"/>
</dbReference>
<dbReference type="OrthoDB" id="1952939at2"/>
<dbReference type="KEGG" id="gfe:Gferi_03715"/>
<evidence type="ECO:0000313" key="3">
    <source>
        <dbReference type="Proteomes" id="UP000095743"/>
    </source>
</evidence>
<feature type="transmembrane region" description="Helical" evidence="1">
    <location>
        <begin position="16"/>
        <end position="37"/>
    </location>
</feature>
<dbReference type="STRING" id="1424294.Gferi_03715"/>
<reference evidence="2 3" key="1">
    <citation type="submission" date="2016-09" db="EMBL/GenBank/DDBJ databases">
        <title>Genomic analysis reveals versatility of anaerobic energy metabolism of Geosporobacter ferrireducens IRF9 of phylum Firmicutes.</title>
        <authorList>
            <person name="Kim S.-J."/>
        </authorList>
    </citation>
    <scope>NUCLEOTIDE SEQUENCE [LARGE SCALE GENOMIC DNA]</scope>
    <source>
        <strain evidence="2 3">IRF9</strain>
    </source>
</reference>
<keyword evidence="1" id="KW-1133">Transmembrane helix</keyword>
<accession>A0A1D8GCX6</accession>
<keyword evidence="1" id="KW-0472">Membrane</keyword>
<dbReference type="RefSeq" id="WP_069974328.1">
    <property type="nucleotide sequence ID" value="NZ_CP017269.1"/>
</dbReference>
<protein>
    <submittedName>
        <fullName evidence="2">Uncharacterized protein</fullName>
    </submittedName>
</protein>
<organism evidence="2 3">
    <name type="scientific">Geosporobacter ferrireducens</name>
    <dbReference type="NCBI Taxonomy" id="1424294"/>
    <lineage>
        <taxon>Bacteria</taxon>
        <taxon>Bacillati</taxon>
        <taxon>Bacillota</taxon>
        <taxon>Clostridia</taxon>
        <taxon>Peptostreptococcales</taxon>
        <taxon>Thermotaleaceae</taxon>
        <taxon>Geosporobacter</taxon>
    </lineage>
</organism>
<gene>
    <name evidence="2" type="ORF">Gferi_03715</name>
</gene>
<evidence type="ECO:0000256" key="1">
    <source>
        <dbReference type="SAM" id="Phobius"/>
    </source>
</evidence>
<name>A0A1D8GCX6_9FIRM</name>
<keyword evidence="1" id="KW-0812">Transmembrane</keyword>
<dbReference type="AlphaFoldDB" id="A0A1D8GCX6"/>